<gene>
    <name evidence="1" type="ORF">AFUS01_LOCUS8609</name>
</gene>
<protein>
    <submittedName>
        <fullName evidence="1">Uncharacterized protein</fullName>
    </submittedName>
</protein>
<dbReference type="Pfam" id="PF01019">
    <property type="entry name" value="G_glu_transpept"/>
    <property type="match status" value="1"/>
</dbReference>
<dbReference type="AlphaFoldDB" id="A0A8J2JGK0"/>
<dbReference type="EMBL" id="CAJVCH010060127">
    <property type="protein sequence ID" value="CAG7719276.1"/>
    <property type="molecule type" value="Genomic_DNA"/>
</dbReference>
<comment type="caution">
    <text evidence="1">The sequence shown here is derived from an EMBL/GenBank/DDBJ whole genome shotgun (WGS) entry which is preliminary data.</text>
</comment>
<evidence type="ECO:0000313" key="2">
    <source>
        <dbReference type="Proteomes" id="UP000708208"/>
    </source>
</evidence>
<feature type="non-terminal residue" evidence="1">
    <location>
        <position position="53"/>
    </location>
</feature>
<reference evidence="1" key="1">
    <citation type="submission" date="2021-06" db="EMBL/GenBank/DDBJ databases">
        <authorList>
            <person name="Hodson N. C."/>
            <person name="Mongue J. A."/>
            <person name="Jaron S. K."/>
        </authorList>
    </citation>
    <scope>NUCLEOTIDE SEQUENCE</scope>
</reference>
<sequence length="53" mass="5877">MIVEDLKDFGSIITMEDLEDYRVNWTDALKVAVQDGLNLHTIPPPGSGVLMAF</sequence>
<proteinExistence type="predicted"/>
<organism evidence="1 2">
    <name type="scientific">Allacma fusca</name>
    <dbReference type="NCBI Taxonomy" id="39272"/>
    <lineage>
        <taxon>Eukaryota</taxon>
        <taxon>Metazoa</taxon>
        <taxon>Ecdysozoa</taxon>
        <taxon>Arthropoda</taxon>
        <taxon>Hexapoda</taxon>
        <taxon>Collembola</taxon>
        <taxon>Symphypleona</taxon>
        <taxon>Sminthuridae</taxon>
        <taxon>Allacma</taxon>
    </lineage>
</organism>
<evidence type="ECO:0000313" key="1">
    <source>
        <dbReference type="EMBL" id="CAG7719276.1"/>
    </source>
</evidence>
<accession>A0A8J2JGK0</accession>
<dbReference type="Proteomes" id="UP000708208">
    <property type="component" value="Unassembled WGS sequence"/>
</dbReference>
<dbReference type="OrthoDB" id="1081007at2759"/>
<keyword evidence="2" id="KW-1185">Reference proteome</keyword>
<name>A0A8J2JGK0_9HEXA</name>